<reference evidence="4" key="1">
    <citation type="submission" date="2017-01" db="EMBL/GenBank/DDBJ databases">
        <authorList>
            <person name="Varghese N."/>
            <person name="Submissions S."/>
        </authorList>
    </citation>
    <scope>NUCLEOTIDE SEQUENCE [LARGE SCALE GENOMIC DNA]</scope>
    <source>
        <strain evidence="4">MNA4</strain>
    </source>
</reference>
<evidence type="ECO:0000256" key="1">
    <source>
        <dbReference type="SAM" id="MobiDB-lite"/>
    </source>
</evidence>
<name>A0A1U7PQD5_9BACI</name>
<feature type="chain" id="PRO_5013387233" evidence="2">
    <location>
        <begin position="20"/>
        <end position="389"/>
    </location>
</feature>
<feature type="compositionally biased region" description="Basic and acidic residues" evidence="1">
    <location>
        <begin position="199"/>
        <end position="211"/>
    </location>
</feature>
<feature type="region of interest" description="Disordered" evidence="1">
    <location>
        <begin position="199"/>
        <end position="278"/>
    </location>
</feature>
<protein>
    <submittedName>
        <fullName evidence="3">Outer membrane lipoprotein-sorting protein</fullName>
    </submittedName>
</protein>
<feature type="compositionally biased region" description="Basic and acidic residues" evidence="1">
    <location>
        <begin position="229"/>
        <end position="241"/>
    </location>
</feature>
<dbReference type="PANTHER" id="PTHR37507">
    <property type="entry name" value="SPORULATION PROTEIN YDCC"/>
    <property type="match status" value="1"/>
</dbReference>
<dbReference type="InterPro" id="IPR029046">
    <property type="entry name" value="LolA/LolB/LppX"/>
</dbReference>
<evidence type="ECO:0000313" key="4">
    <source>
        <dbReference type="Proteomes" id="UP000187550"/>
    </source>
</evidence>
<dbReference type="InterPro" id="IPR052944">
    <property type="entry name" value="Sporulation_related"/>
</dbReference>
<proteinExistence type="predicted"/>
<gene>
    <name evidence="3" type="ORF">SAMN05428946_2444</name>
</gene>
<keyword evidence="2" id="KW-0732">Signal</keyword>
<dbReference type="AlphaFoldDB" id="A0A1U7PQD5"/>
<keyword evidence="4" id="KW-1185">Reference proteome</keyword>
<evidence type="ECO:0000313" key="3">
    <source>
        <dbReference type="EMBL" id="SIT89619.1"/>
    </source>
</evidence>
<feature type="compositionally biased region" description="Acidic residues" evidence="1">
    <location>
        <begin position="215"/>
        <end position="228"/>
    </location>
</feature>
<keyword evidence="3" id="KW-0449">Lipoprotein</keyword>
<accession>A0A1U7PQD5</accession>
<dbReference type="Proteomes" id="UP000187550">
    <property type="component" value="Unassembled WGS sequence"/>
</dbReference>
<evidence type="ECO:0000256" key="2">
    <source>
        <dbReference type="SAM" id="SignalP"/>
    </source>
</evidence>
<dbReference type="PANTHER" id="PTHR37507:SF2">
    <property type="entry name" value="SPORULATION PROTEIN YDCC"/>
    <property type="match status" value="1"/>
</dbReference>
<sequence length="389" mass="42967">MAGMLIVLALLVSACGAQSKEDVMKKLSGKWTDSKGYELTAVMEIRTGQEPRLYDVEVWHTKPDYYRVSVTQDGSDEAQMILRNKEGVFVVTPSVGKTYKFQSDWPEKNSQAYLIGALAEDIRADKKATMKEEEKEYVFETATRNNHRKMLPYQRIHIDKKSLLPVKVSVLDENKEEQIMISFKKISLGTDRDAGDYAAEKHAAPPKDKKGAAAMDEDDDEEADEEESGEQKDGDTSKDGSTDGSTEESSDGSTDGSTEESQDKEGNDEAGAELDGEEFRTSYPILKWEGVNLLDEETVGKGAEKRVYLTFGGEKEFIIVQEKAQAPADAVVPVFAEGDPADLGFTIGAITDNSISWEQEGVSYFIASNGLSREEMVEVATSLIQSEQK</sequence>
<dbReference type="EMBL" id="FTPL01000003">
    <property type="protein sequence ID" value="SIT89619.1"/>
    <property type="molecule type" value="Genomic_DNA"/>
</dbReference>
<feature type="signal peptide" evidence="2">
    <location>
        <begin position="1"/>
        <end position="19"/>
    </location>
</feature>
<organism evidence="3 4">
    <name type="scientific">Edaphobacillus lindanitolerans</name>
    <dbReference type="NCBI Taxonomy" id="550447"/>
    <lineage>
        <taxon>Bacteria</taxon>
        <taxon>Bacillati</taxon>
        <taxon>Bacillota</taxon>
        <taxon>Bacilli</taxon>
        <taxon>Bacillales</taxon>
        <taxon>Bacillaceae</taxon>
        <taxon>Edaphobacillus</taxon>
    </lineage>
</organism>
<dbReference type="STRING" id="550447.SAMN05428946_2444"/>
<dbReference type="SUPFAM" id="SSF89392">
    <property type="entry name" value="Prokaryotic lipoproteins and lipoprotein localization factors"/>
    <property type="match status" value="1"/>
</dbReference>
<dbReference type="Gene3D" id="2.50.20.10">
    <property type="entry name" value="Lipoprotein localisation LolA/LolB/LppX"/>
    <property type="match status" value="1"/>
</dbReference>